<organism evidence="2">
    <name type="scientific">uncultured Mycobacteriales bacterium</name>
    <dbReference type="NCBI Taxonomy" id="581187"/>
    <lineage>
        <taxon>Bacteria</taxon>
        <taxon>Bacillati</taxon>
        <taxon>Actinomycetota</taxon>
        <taxon>Actinomycetes</taxon>
        <taxon>Mycobacteriales</taxon>
        <taxon>environmental samples</taxon>
    </lineage>
</organism>
<proteinExistence type="predicted"/>
<dbReference type="AlphaFoldDB" id="A0A6J4HHP9"/>
<gene>
    <name evidence="2" type="ORF">AVDCRST_MAG41-571</name>
</gene>
<evidence type="ECO:0000313" key="2">
    <source>
        <dbReference type="EMBL" id="CAA9222493.1"/>
    </source>
</evidence>
<name>A0A6J4HHP9_9ACTN</name>
<feature type="region of interest" description="Disordered" evidence="1">
    <location>
        <begin position="1"/>
        <end position="42"/>
    </location>
</feature>
<accession>A0A6J4HHP9</accession>
<evidence type="ECO:0000256" key="1">
    <source>
        <dbReference type="SAM" id="MobiDB-lite"/>
    </source>
</evidence>
<protein>
    <submittedName>
        <fullName evidence="2">Uncharacterized protein</fullName>
    </submittedName>
</protein>
<reference evidence="2" key="1">
    <citation type="submission" date="2020-02" db="EMBL/GenBank/DDBJ databases">
        <authorList>
            <person name="Meier V. D."/>
        </authorList>
    </citation>
    <scope>NUCLEOTIDE SEQUENCE</scope>
    <source>
        <strain evidence="2">AVDCRST_MAG41</strain>
    </source>
</reference>
<dbReference type="EMBL" id="CADCTP010000057">
    <property type="protein sequence ID" value="CAA9222493.1"/>
    <property type="molecule type" value="Genomic_DNA"/>
</dbReference>
<feature type="non-terminal residue" evidence="2">
    <location>
        <position position="1"/>
    </location>
</feature>
<sequence>PRARVVDPVPAPAPGLDSTHPDPSGSGAGTWEADGADGAGQR</sequence>